<evidence type="ECO:0000313" key="1">
    <source>
        <dbReference type="EMBL" id="SDG11464.1"/>
    </source>
</evidence>
<dbReference type="Pfam" id="PF13997">
    <property type="entry name" value="YqjK"/>
    <property type="match status" value="1"/>
</dbReference>
<dbReference type="STRING" id="284577.SAMN05216571_104332"/>
<proteinExistence type="predicted"/>
<keyword evidence="2" id="KW-1185">Reference proteome</keyword>
<gene>
    <name evidence="1" type="ORF">SAMN05216571_104332</name>
</gene>
<dbReference type="EMBL" id="FNCI01000004">
    <property type="protein sequence ID" value="SDG11464.1"/>
    <property type="molecule type" value="Genomic_DNA"/>
</dbReference>
<dbReference type="Proteomes" id="UP000198641">
    <property type="component" value="Unassembled WGS sequence"/>
</dbReference>
<evidence type="ECO:0000313" key="2">
    <source>
        <dbReference type="Proteomes" id="UP000198641"/>
    </source>
</evidence>
<dbReference type="AlphaFoldDB" id="A0A1G7RLI8"/>
<sequence length="105" mass="11844">MPKPSANTAARISTDKASLAERKAQLETRIEQQRIDVLVNAEHWRQATHGIDALYHAVMRWKAPLYGAAGLIAWRSLRRPKGVRRLAGRALGLALTARRLRRLVK</sequence>
<dbReference type="InterPro" id="IPR025612">
    <property type="entry name" value="YqjK"/>
</dbReference>
<accession>A0A1G7RLI8</accession>
<dbReference type="OrthoDB" id="6183353at2"/>
<reference evidence="1 2" key="1">
    <citation type="submission" date="2016-10" db="EMBL/GenBank/DDBJ databases">
        <authorList>
            <person name="de Groot N.N."/>
        </authorList>
    </citation>
    <scope>NUCLEOTIDE SEQUENCE [LARGE SCALE GENOMIC DNA]</scope>
    <source>
        <strain evidence="1 2">BH539</strain>
    </source>
</reference>
<name>A0A1G7RLI8_9GAMM</name>
<protein>
    <submittedName>
        <fullName evidence="1">YqjK-like protein</fullName>
    </submittedName>
</protein>
<dbReference type="RefSeq" id="WP_092525035.1">
    <property type="nucleotide sequence ID" value="NZ_FNCI01000004.1"/>
</dbReference>
<organism evidence="1 2">
    <name type="scientific">Onishia taeanensis</name>
    <dbReference type="NCBI Taxonomy" id="284577"/>
    <lineage>
        <taxon>Bacteria</taxon>
        <taxon>Pseudomonadati</taxon>
        <taxon>Pseudomonadota</taxon>
        <taxon>Gammaproteobacteria</taxon>
        <taxon>Oceanospirillales</taxon>
        <taxon>Halomonadaceae</taxon>
        <taxon>Onishia</taxon>
    </lineage>
</organism>